<keyword evidence="3 9" id="KW-0479">Metal-binding</keyword>
<dbReference type="GO" id="GO:0008270">
    <property type="term" value="F:zinc ion binding"/>
    <property type="evidence" value="ECO:0007669"/>
    <property type="project" value="UniProtKB-UniRule"/>
</dbReference>
<proteinExistence type="inferred from homology"/>
<evidence type="ECO:0000256" key="1">
    <source>
        <dbReference type="ARBA" id="ARBA00001362"/>
    </source>
</evidence>
<evidence type="ECO:0000256" key="4">
    <source>
        <dbReference type="ARBA" id="ARBA00022801"/>
    </source>
</evidence>
<evidence type="ECO:0000256" key="3">
    <source>
        <dbReference type="ARBA" id="ARBA00022723"/>
    </source>
</evidence>
<keyword evidence="4 9" id="KW-0378">Hydrolase</keyword>
<dbReference type="GO" id="GO:0006508">
    <property type="term" value="P:proteolysis"/>
    <property type="evidence" value="ECO:0007669"/>
    <property type="project" value="UniProtKB-KW"/>
</dbReference>
<keyword evidence="6 9" id="KW-0224">Dipeptidase</keyword>
<dbReference type="AlphaFoldDB" id="A0A1F6C2I7"/>
<comment type="cofactor">
    <cofactor evidence="9">
        <name>Zn(2+)</name>
        <dbReference type="ChEBI" id="CHEBI:29105"/>
    </cofactor>
    <text evidence="9">Binds 1 zinc ion per subunit.</text>
</comment>
<dbReference type="PIRSF" id="PIRSF026671">
    <property type="entry name" value="AA_dipeptidase"/>
    <property type="match status" value="1"/>
</dbReference>
<comment type="caution">
    <text evidence="11">The sequence shown here is derived from an EMBL/GenBank/DDBJ whole genome shotgun (WGS) entry which is preliminary data.</text>
</comment>
<evidence type="ECO:0000256" key="10">
    <source>
        <dbReference type="PIRNR" id="PIRNR026671"/>
    </source>
</evidence>
<evidence type="ECO:0000256" key="6">
    <source>
        <dbReference type="ARBA" id="ARBA00022997"/>
    </source>
</evidence>
<dbReference type="Proteomes" id="UP000178249">
    <property type="component" value="Unassembled WGS sequence"/>
</dbReference>
<dbReference type="HAMAP" id="MF_01924">
    <property type="entry name" value="A_A_dipeptidase"/>
    <property type="match status" value="1"/>
</dbReference>
<feature type="binding site" evidence="9">
    <location>
        <position position="121"/>
    </location>
    <ligand>
        <name>Zn(2+)</name>
        <dbReference type="ChEBI" id="CHEBI:29105"/>
        <note>catalytic</note>
    </ligand>
</feature>
<dbReference type="InterPro" id="IPR000755">
    <property type="entry name" value="A_A_dipeptidase"/>
</dbReference>
<evidence type="ECO:0000256" key="7">
    <source>
        <dbReference type="ARBA" id="ARBA00023049"/>
    </source>
</evidence>
<feature type="site" description="Transition state stabilizer" evidence="9">
    <location>
        <position position="68"/>
    </location>
</feature>
<evidence type="ECO:0000256" key="9">
    <source>
        <dbReference type="HAMAP-Rule" id="MF_01924"/>
    </source>
</evidence>
<reference evidence="11 12" key="1">
    <citation type="journal article" date="2016" name="Nat. Commun.">
        <title>Thousands of microbial genomes shed light on interconnected biogeochemical processes in an aquifer system.</title>
        <authorList>
            <person name="Anantharaman K."/>
            <person name="Brown C.T."/>
            <person name="Hug L.A."/>
            <person name="Sharon I."/>
            <person name="Castelle C.J."/>
            <person name="Probst A.J."/>
            <person name="Thomas B.C."/>
            <person name="Singh A."/>
            <person name="Wilkins M.J."/>
            <person name="Karaoz U."/>
            <person name="Brodie E.L."/>
            <person name="Williams K.H."/>
            <person name="Hubbard S.S."/>
            <person name="Banfield J.F."/>
        </authorList>
    </citation>
    <scope>NUCLEOTIDE SEQUENCE [LARGE SCALE GENOMIC DNA]</scope>
</reference>
<comment type="function">
    <text evidence="9 10">Catalyzes hydrolysis of the D-alanyl-D-alanine dipeptide.</text>
</comment>
<keyword evidence="8 10" id="KW-0961">Cell wall biogenesis/degradation</keyword>
<dbReference type="GO" id="GO:0160237">
    <property type="term" value="F:D-Ala-D-Ala dipeptidase activity"/>
    <property type="evidence" value="ECO:0007669"/>
    <property type="project" value="UniProtKB-EC"/>
</dbReference>
<evidence type="ECO:0000313" key="11">
    <source>
        <dbReference type="EMBL" id="OGG43399.1"/>
    </source>
</evidence>
<dbReference type="PANTHER" id="PTHR43126">
    <property type="entry name" value="D-ALANYL-D-ALANINE DIPEPTIDASE"/>
    <property type="match status" value="1"/>
</dbReference>
<evidence type="ECO:0000313" key="12">
    <source>
        <dbReference type="Proteomes" id="UP000178249"/>
    </source>
</evidence>
<dbReference type="InterPro" id="IPR009045">
    <property type="entry name" value="Zn_M74/Hedgehog-like"/>
</dbReference>
<dbReference type="Pfam" id="PF01427">
    <property type="entry name" value="Peptidase_M15"/>
    <property type="match status" value="1"/>
</dbReference>
<dbReference type="EMBL" id="MFKP01000042">
    <property type="protein sequence ID" value="OGG43399.1"/>
    <property type="molecule type" value="Genomic_DNA"/>
</dbReference>
<sequence>MSEPIPIRDNGEPLVDLGGYDFVLEPMYFKRGFSPIQKMYLRKGVAEKLSTIQKTLGGLRFKIWDAWRPREVQAKLYRQHWNTLRKKEPDWTDVEIKEEVETYVASPDLPLPAHLSGGAIDLTLVDTTGRELDMGTPFDHFALEASPHFFETSVRNPGFAHIEKNRKLILTTMAAADFRVYPSEWWHFDYGTERWARELGKPHALYGEISLPT</sequence>
<comment type="catalytic activity">
    <reaction evidence="1 9 10">
        <text>D-alanyl-D-alanine + H2O = 2 D-alanine</text>
        <dbReference type="Rhea" id="RHEA:20661"/>
        <dbReference type="ChEBI" id="CHEBI:15377"/>
        <dbReference type="ChEBI" id="CHEBI:57416"/>
        <dbReference type="ChEBI" id="CHEBI:57822"/>
        <dbReference type="EC" id="3.4.13.22"/>
    </reaction>
</comment>
<evidence type="ECO:0000256" key="5">
    <source>
        <dbReference type="ARBA" id="ARBA00022833"/>
    </source>
</evidence>
<keyword evidence="2 9" id="KW-0645">Protease</keyword>
<feature type="active site" description="Proton donor/acceptor" evidence="9">
    <location>
        <position position="184"/>
    </location>
</feature>
<dbReference type="GO" id="GO:0008237">
    <property type="term" value="F:metallopeptidase activity"/>
    <property type="evidence" value="ECO:0007669"/>
    <property type="project" value="UniProtKB-KW"/>
</dbReference>
<evidence type="ECO:0000256" key="8">
    <source>
        <dbReference type="ARBA" id="ARBA00023316"/>
    </source>
</evidence>
<protein>
    <recommendedName>
        <fullName evidence="9 10">D-alanyl-D-alanine dipeptidase</fullName>
        <shortName evidence="9 10">D-Ala-D-Ala dipeptidase</shortName>
        <ecNumber evidence="9 10">3.4.13.22</ecNumber>
    </recommendedName>
</protein>
<dbReference type="GO" id="GO:0071555">
    <property type="term" value="P:cell wall organization"/>
    <property type="evidence" value="ECO:0007669"/>
    <property type="project" value="UniProtKB-KW"/>
</dbReference>
<keyword evidence="7 9" id="KW-0482">Metalloprotease</keyword>
<evidence type="ECO:0000256" key="2">
    <source>
        <dbReference type="ARBA" id="ARBA00022670"/>
    </source>
</evidence>
<dbReference type="SUPFAM" id="SSF55166">
    <property type="entry name" value="Hedgehog/DD-peptidase"/>
    <property type="match status" value="1"/>
</dbReference>
<organism evidence="11 12">
    <name type="scientific">Candidatus Kaiserbacteria bacterium RIFCSPHIGHO2_01_FULL_48_10</name>
    <dbReference type="NCBI Taxonomy" id="1798476"/>
    <lineage>
        <taxon>Bacteria</taxon>
        <taxon>Candidatus Kaiseribacteriota</taxon>
    </lineage>
</organism>
<keyword evidence="5 9" id="KW-0862">Zinc</keyword>
<gene>
    <name evidence="11" type="ORF">A2841_03890</name>
</gene>
<comment type="similarity">
    <text evidence="9 10">Belongs to the peptidase M15D family.</text>
</comment>
<dbReference type="EC" id="3.4.13.22" evidence="9 10"/>
<feature type="binding site" evidence="9">
    <location>
        <position position="114"/>
    </location>
    <ligand>
        <name>Zn(2+)</name>
        <dbReference type="ChEBI" id="CHEBI:29105"/>
        <note>catalytic</note>
    </ligand>
</feature>
<accession>A0A1F6C2I7</accession>
<dbReference type="Gene3D" id="3.30.1380.10">
    <property type="match status" value="1"/>
</dbReference>
<feature type="binding site" evidence="9">
    <location>
        <position position="187"/>
    </location>
    <ligand>
        <name>Zn(2+)</name>
        <dbReference type="ChEBI" id="CHEBI:29105"/>
        <note>catalytic</note>
    </ligand>
</feature>
<name>A0A1F6C2I7_9BACT</name>